<dbReference type="GO" id="GO:0052689">
    <property type="term" value="F:carboxylic ester hydrolase activity"/>
    <property type="evidence" value="ECO:0007669"/>
    <property type="project" value="TreeGrafter"/>
</dbReference>
<reference evidence="4" key="1">
    <citation type="submission" date="2020-05" db="EMBL/GenBank/DDBJ databases">
        <title>Mycena genomes resolve the evolution of fungal bioluminescence.</title>
        <authorList>
            <person name="Tsai I.J."/>
        </authorList>
    </citation>
    <scope>NUCLEOTIDE SEQUENCE</scope>
    <source>
        <strain evidence="4">CCC161011</strain>
    </source>
</reference>
<dbReference type="InterPro" id="IPR029058">
    <property type="entry name" value="AB_hydrolase_fold"/>
</dbReference>
<protein>
    <recommendedName>
        <fullName evidence="3">AB hydrolase-1 domain-containing protein</fullName>
    </recommendedName>
</protein>
<gene>
    <name evidence="4" type="ORF">MVEN_01192600</name>
</gene>
<dbReference type="GO" id="GO:0005739">
    <property type="term" value="C:mitochondrion"/>
    <property type="evidence" value="ECO:0007669"/>
    <property type="project" value="TreeGrafter"/>
</dbReference>
<dbReference type="Proteomes" id="UP000620124">
    <property type="component" value="Unassembled WGS sequence"/>
</dbReference>
<dbReference type="OrthoDB" id="8119704at2759"/>
<feature type="domain" description="AB hydrolase-1" evidence="3">
    <location>
        <begin position="52"/>
        <end position="156"/>
    </location>
</feature>
<dbReference type="InterPro" id="IPR000073">
    <property type="entry name" value="AB_hydrolase_1"/>
</dbReference>
<organism evidence="4 5">
    <name type="scientific">Mycena venus</name>
    <dbReference type="NCBI Taxonomy" id="2733690"/>
    <lineage>
        <taxon>Eukaryota</taxon>
        <taxon>Fungi</taxon>
        <taxon>Dikarya</taxon>
        <taxon>Basidiomycota</taxon>
        <taxon>Agaricomycotina</taxon>
        <taxon>Agaricomycetes</taxon>
        <taxon>Agaricomycetidae</taxon>
        <taxon>Agaricales</taxon>
        <taxon>Marasmiineae</taxon>
        <taxon>Mycenaceae</taxon>
        <taxon>Mycena</taxon>
    </lineage>
</organism>
<dbReference type="PANTHER" id="PTHR46118:SF4">
    <property type="entry name" value="PROTEIN ABHD11"/>
    <property type="match status" value="1"/>
</dbReference>
<dbReference type="AlphaFoldDB" id="A0A8H6Y4I5"/>
<evidence type="ECO:0000259" key="3">
    <source>
        <dbReference type="Pfam" id="PF12697"/>
    </source>
</evidence>
<evidence type="ECO:0000313" key="4">
    <source>
        <dbReference type="EMBL" id="KAF7352289.1"/>
    </source>
</evidence>
<dbReference type="Gene3D" id="3.40.50.1820">
    <property type="entry name" value="alpha/beta hydrolase"/>
    <property type="match status" value="1"/>
</dbReference>
<comment type="similarity">
    <text evidence="1">Belongs to the AB hydrolase superfamily.</text>
</comment>
<comment type="caution">
    <text evidence="4">The sequence shown here is derived from an EMBL/GenBank/DDBJ whole genome shotgun (WGS) entry which is preliminary data.</text>
</comment>
<evidence type="ECO:0000256" key="2">
    <source>
        <dbReference type="ARBA" id="ARBA00022801"/>
    </source>
</evidence>
<dbReference type="Pfam" id="PF12697">
    <property type="entry name" value="Abhydrolase_6"/>
    <property type="match status" value="1"/>
</dbReference>
<dbReference type="PANTHER" id="PTHR46118">
    <property type="entry name" value="PROTEIN ABHD11"/>
    <property type="match status" value="1"/>
</dbReference>
<sequence length="326" mass="36441">MFVLRSSFTLASRNAFRLPKNTVASLHTKETPIDLHYAEQIPSDGNKTRGAIVILHGLFGSARNWGAHSRTFARNLNRPIYALDLRNHGTSGHVRPMTYSAMAADVIHFIRQRSLSDVSLIGHSMGGKVAMTVALDADASLPESTLSNLVVVDIAPAQGSLSKEFRAYIEAMKKIEAAKISTRKEALDILHEYEKDPDVCAFLLTNLVPRPHSSHFRIPVDLIGQSIEEMGSFPFTPEEAQWTGNTLFVKGAKSSYINRHNIPLAEKLFPTMKIETLDTSHWGRCPLAVNAHKDESNRLFPYTSSFRKTTRIFNSHTKFRSTPIDR</sequence>
<evidence type="ECO:0000313" key="5">
    <source>
        <dbReference type="Proteomes" id="UP000620124"/>
    </source>
</evidence>
<keyword evidence="2" id="KW-0378">Hydrolase</keyword>
<dbReference type="EMBL" id="JACAZI010000009">
    <property type="protein sequence ID" value="KAF7352289.1"/>
    <property type="molecule type" value="Genomic_DNA"/>
</dbReference>
<proteinExistence type="inferred from homology"/>
<keyword evidence="5" id="KW-1185">Reference proteome</keyword>
<dbReference type="SUPFAM" id="SSF53474">
    <property type="entry name" value="alpha/beta-Hydrolases"/>
    <property type="match status" value="1"/>
</dbReference>
<evidence type="ECO:0000256" key="1">
    <source>
        <dbReference type="ARBA" id="ARBA00008645"/>
    </source>
</evidence>
<name>A0A8H6Y4I5_9AGAR</name>
<accession>A0A8H6Y4I5</accession>